<dbReference type="OrthoDB" id="7069295at2"/>
<dbReference type="EMBL" id="QGLR01000013">
    <property type="protein sequence ID" value="PXZ05380.1"/>
    <property type="molecule type" value="Genomic_DNA"/>
</dbReference>
<organism evidence="1 2">
    <name type="scientific">Gilliamella apicola</name>
    <dbReference type="NCBI Taxonomy" id="1196095"/>
    <lineage>
        <taxon>Bacteria</taxon>
        <taxon>Pseudomonadati</taxon>
        <taxon>Pseudomonadota</taxon>
        <taxon>Gammaproteobacteria</taxon>
        <taxon>Orbales</taxon>
        <taxon>Orbaceae</taxon>
        <taxon>Gilliamella</taxon>
    </lineage>
</organism>
<name>A0A2V4DX01_9GAMM</name>
<reference evidence="1 2" key="1">
    <citation type="submission" date="2018-05" db="EMBL/GenBank/DDBJ databases">
        <title>Reference genomes for bee gut microbiota database.</title>
        <authorList>
            <person name="Ellegaard K.M."/>
        </authorList>
    </citation>
    <scope>NUCLEOTIDE SEQUENCE [LARGE SCALE GENOMIC DNA]</scope>
    <source>
        <strain evidence="1 2">ESL0182</strain>
    </source>
</reference>
<keyword evidence="2" id="KW-1185">Reference proteome</keyword>
<dbReference type="RefSeq" id="WP_110434294.1">
    <property type="nucleotide sequence ID" value="NZ_QGLR01000013.1"/>
</dbReference>
<dbReference type="AlphaFoldDB" id="A0A2V4DX01"/>
<evidence type="ECO:0000313" key="1">
    <source>
        <dbReference type="EMBL" id="PXZ05380.1"/>
    </source>
</evidence>
<accession>A0A2V4DX01</accession>
<evidence type="ECO:0000313" key="2">
    <source>
        <dbReference type="Proteomes" id="UP000247932"/>
    </source>
</evidence>
<comment type="caution">
    <text evidence="1">The sequence shown here is derived from an EMBL/GenBank/DDBJ whole genome shotgun (WGS) entry which is preliminary data.</text>
</comment>
<sequence>MELKVYNNMVYIKYLISVVLLFPCLVLAIDLDGLKANIDKYDVELNFKDGGDLDLLIENEEINNIELLQKRATVDFYFKMIFSYKKGQGLKPTGINIYSKKSGQLLQTITNLQGIDWSVSGIDSDYFKANIDKYDVDLDFYDDGYISFPIKNEEINNIELLQKRSTDDFYFKMILSYKKGQGLKPTGLNIYSKKSGQLFQTINNLKGFDFLGEYSIGAVNHIDDSYRFAPDYFDHNGIEIDYNFDGNYNDFYIARAVDDMEDAPIIYRYYSYDKKKNKFIYLNLDGRYIDFDSNKKIAKRKKICEINNYSAVILNETYRFKAESSNYTLTNSTCTYKEYESFRGFEGQAFKISRQCSQKEKNFCIKENELDKDFD</sequence>
<protein>
    <submittedName>
        <fullName evidence="1">Uncharacterized protein</fullName>
    </submittedName>
</protein>
<dbReference type="Proteomes" id="UP000247932">
    <property type="component" value="Unassembled WGS sequence"/>
</dbReference>
<gene>
    <name evidence="1" type="ORF">DKK70_12415</name>
</gene>
<proteinExistence type="predicted"/>